<dbReference type="AlphaFoldDB" id="A0A2P2NHK9"/>
<accession>A0A2P2NHK9</accession>
<dbReference type="EMBL" id="GGEC01061498">
    <property type="protein sequence ID" value="MBX41982.1"/>
    <property type="molecule type" value="Transcribed_RNA"/>
</dbReference>
<reference evidence="2" key="1">
    <citation type="submission" date="2018-02" db="EMBL/GenBank/DDBJ databases">
        <title>Rhizophora mucronata_Transcriptome.</title>
        <authorList>
            <person name="Meera S.P."/>
            <person name="Sreeshan A."/>
            <person name="Augustine A."/>
        </authorList>
    </citation>
    <scope>NUCLEOTIDE SEQUENCE</scope>
    <source>
        <tissue evidence="2">Leaf</tissue>
    </source>
</reference>
<evidence type="ECO:0000256" key="1">
    <source>
        <dbReference type="SAM" id="MobiDB-lite"/>
    </source>
</evidence>
<name>A0A2P2NHK9_RHIMU</name>
<proteinExistence type="predicted"/>
<evidence type="ECO:0000313" key="2">
    <source>
        <dbReference type="EMBL" id="MBX41982.1"/>
    </source>
</evidence>
<organism evidence="2">
    <name type="scientific">Rhizophora mucronata</name>
    <name type="common">Asiatic mangrove</name>
    <dbReference type="NCBI Taxonomy" id="61149"/>
    <lineage>
        <taxon>Eukaryota</taxon>
        <taxon>Viridiplantae</taxon>
        <taxon>Streptophyta</taxon>
        <taxon>Embryophyta</taxon>
        <taxon>Tracheophyta</taxon>
        <taxon>Spermatophyta</taxon>
        <taxon>Magnoliopsida</taxon>
        <taxon>eudicotyledons</taxon>
        <taxon>Gunneridae</taxon>
        <taxon>Pentapetalae</taxon>
        <taxon>rosids</taxon>
        <taxon>fabids</taxon>
        <taxon>Malpighiales</taxon>
        <taxon>Rhizophoraceae</taxon>
        <taxon>Rhizophora</taxon>
    </lineage>
</organism>
<sequence length="25" mass="2687">MQATPKENELGSNKEGIPSVSFPLI</sequence>
<feature type="region of interest" description="Disordered" evidence="1">
    <location>
        <begin position="1"/>
        <end position="25"/>
    </location>
</feature>
<protein>
    <submittedName>
        <fullName evidence="2">Uncharacterized protein</fullName>
    </submittedName>
</protein>